<dbReference type="PRINTS" id="PR00326">
    <property type="entry name" value="GTP1OBG"/>
</dbReference>
<dbReference type="GeneID" id="87755482"/>
<evidence type="ECO:0000256" key="6">
    <source>
        <dbReference type="HAMAP-Rule" id="MF_00944"/>
    </source>
</evidence>
<dbReference type="GO" id="GO:0046872">
    <property type="term" value="F:metal ion binding"/>
    <property type="evidence" value="ECO:0007669"/>
    <property type="project" value="UniProtKB-KW"/>
</dbReference>
<dbReference type="InterPro" id="IPR013029">
    <property type="entry name" value="YchF_C"/>
</dbReference>
<dbReference type="FunFam" id="1.10.150.300:FF:000001">
    <property type="entry name" value="Ribosome-binding ATPase YchF"/>
    <property type="match status" value="1"/>
</dbReference>
<comment type="cofactor">
    <cofactor evidence="1">
        <name>Mg(2+)</name>
        <dbReference type="ChEBI" id="CHEBI:18420"/>
    </cofactor>
</comment>
<dbReference type="NCBIfam" id="TIGR00092">
    <property type="entry name" value="redox-regulated ATPase YchF"/>
    <property type="match status" value="1"/>
</dbReference>
<keyword evidence="3 6" id="KW-0547">Nucleotide-binding</keyword>
<dbReference type="InterPro" id="IPR023192">
    <property type="entry name" value="TGS-like_dom_sf"/>
</dbReference>
<comment type="similarity">
    <text evidence="6">Belongs to the TRAFAC class OBG-HflX-like GTPase superfamily. OBG GTPase family. YchF/OLA1 subfamily.</text>
</comment>
<dbReference type="RefSeq" id="WP_091363372.1">
    <property type="nucleotide sequence ID" value="NZ_CAUWGZ010000010.1"/>
</dbReference>
<dbReference type="EMBL" id="FMXA01000005">
    <property type="protein sequence ID" value="SDA41817.1"/>
    <property type="molecule type" value="Genomic_DNA"/>
</dbReference>
<dbReference type="GO" id="GO:0005737">
    <property type="term" value="C:cytoplasm"/>
    <property type="evidence" value="ECO:0007669"/>
    <property type="project" value="TreeGrafter"/>
</dbReference>
<keyword evidence="2" id="KW-0479">Metal-binding</keyword>
<dbReference type="SUPFAM" id="SSF81271">
    <property type="entry name" value="TGS-like"/>
    <property type="match status" value="1"/>
</dbReference>
<proteinExistence type="inferred from homology"/>
<protein>
    <recommendedName>
        <fullName evidence="6">Ribosome-binding ATPase YchF</fullName>
    </recommendedName>
</protein>
<keyword evidence="5" id="KW-0460">Magnesium</keyword>
<feature type="domain" description="OBG-type G" evidence="7">
    <location>
        <begin position="5"/>
        <end position="261"/>
    </location>
</feature>
<dbReference type="PROSITE" id="PS51880">
    <property type="entry name" value="TGS"/>
    <property type="match status" value="1"/>
</dbReference>
<dbReference type="Gene3D" id="3.40.50.300">
    <property type="entry name" value="P-loop containing nucleotide triphosphate hydrolases"/>
    <property type="match status" value="1"/>
</dbReference>
<dbReference type="Gene3D" id="3.10.20.30">
    <property type="match status" value="1"/>
</dbReference>
<dbReference type="PANTHER" id="PTHR23305">
    <property type="entry name" value="OBG GTPASE FAMILY"/>
    <property type="match status" value="1"/>
</dbReference>
<dbReference type="InterPro" id="IPR004396">
    <property type="entry name" value="ATPase_YchF/OLA1"/>
</dbReference>
<evidence type="ECO:0000259" key="8">
    <source>
        <dbReference type="PROSITE" id="PS51880"/>
    </source>
</evidence>
<dbReference type="GO" id="GO:0016887">
    <property type="term" value="F:ATP hydrolysis activity"/>
    <property type="evidence" value="ECO:0007669"/>
    <property type="project" value="UniProtKB-UniRule"/>
</dbReference>
<evidence type="ECO:0000313" key="9">
    <source>
        <dbReference type="EMBL" id="SDA41817.1"/>
    </source>
</evidence>
<reference evidence="9 10" key="1">
    <citation type="submission" date="2016-10" db="EMBL/GenBank/DDBJ databases">
        <authorList>
            <person name="de Groot N.N."/>
        </authorList>
    </citation>
    <scope>NUCLEOTIDE SEQUENCE [LARGE SCALE GENOMIC DNA]</scope>
    <source>
        <strain evidence="9 10">DSM 15230</strain>
    </source>
</reference>
<dbReference type="InterPro" id="IPR012676">
    <property type="entry name" value="TGS-like"/>
</dbReference>
<dbReference type="Proteomes" id="UP000199689">
    <property type="component" value="Unassembled WGS sequence"/>
</dbReference>
<dbReference type="HAMAP" id="MF_00944">
    <property type="entry name" value="YchF_OLA1_ATPase"/>
    <property type="match status" value="1"/>
</dbReference>
<evidence type="ECO:0000259" key="7">
    <source>
        <dbReference type="PROSITE" id="PS51710"/>
    </source>
</evidence>
<gene>
    <name evidence="6" type="primary">ychF</name>
    <name evidence="9" type="ORF">SAMN02910343_00436</name>
</gene>
<dbReference type="InterPro" id="IPR006073">
    <property type="entry name" value="GTP-bd"/>
</dbReference>
<dbReference type="CDD" id="cd04867">
    <property type="entry name" value="TGS_YchF_OLA1"/>
    <property type="match status" value="1"/>
</dbReference>
<feature type="binding site" evidence="6">
    <location>
        <begin position="14"/>
        <end position="19"/>
    </location>
    <ligand>
        <name>ATP</name>
        <dbReference type="ChEBI" id="CHEBI:30616"/>
    </ligand>
</feature>
<dbReference type="Pfam" id="PF06071">
    <property type="entry name" value="YchF-GTPase_C"/>
    <property type="match status" value="1"/>
</dbReference>
<dbReference type="FunFam" id="3.10.20.30:FF:000001">
    <property type="entry name" value="Ribosome-binding ATPase YchF"/>
    <property type="match status" value="1"/>
</dbReference>
<evidence type="ECO:0000256" key="1">
    <source>
        <dbReference type="ARBA" id="ARBA00001946"/>
    </source>
</evidence>
<dbReference type="InterPro" id="IPR027417">
    <property type="entry name" value="P-loop_NTPase"/>
</dbReference>
<keyword evidence="4 6" id="KW-0067">ATP-binding</keyword>
<dbReference type="AlphaFoldDB" id="A0A1G5V992"/>
<dbReference type="GO" id="GO:0043023">
    <property type="term" value="F:ribosomal large subunit binding"/>
    <property type="evidence" value="ECO:0007669"/>
    <property type="project" value="UniProtKB-UniRule"/>
</dbReference>
<dbReference type="GO" id="GO:0005525">
    <property type="term" value="F:GTP binding"/>
    <property type="evidence" value="ECO:0007669"/>
    <property type="project" value="InterPro"/>
</dbReference>
<feature type="domain" description="TGS" evidence="8">
    <location>
        <begin position="283"/>
        <end position="366"/>
    </location>
</feature>
<evidence type="ECO:0000313" key="10">
    <source>
        <dbReference type="Proteomes" id="UP000199689"/>
    </source>
</evidence>
<dbReference type="InterPro" id="IPR004095">
    <property type="entry name" value="TGS"/>
</dbReference>
<name>A0A1G5V992_9FIRM</name>
<organism evidence="9 10">
    <name type="scientific">Allisonella histaminiformans</name>
    <dbReference type="NCBI Taxonomy" id="209880"/>
    <lineage>
        <taxon>Bacteria</taxon>
        <taxon>Bacillati</taxon>
        <taxon>Bacillota</taxon>
        <taxon>Negativicutes</taxon>
        <taxon>Veillonellales</taxon>
        <taxon>Veillonellaceae</taxon>
        <taxon>Allisonella</taxon>
    </lineage>
</organism>
<dbReference type="InterPro" id="IPR041706">
    <property type="entry name" value="YchF_N"/>
</dbReference>
<accession>A0A1G5V992</accession>
<dbReference type="PIRSF" id="PIRSF006641">
    <property type="entry name" value="CHP00092"/>
    <property type="match status" value="1"/>
</dbReference>
<dbReference type="Gene3D" id="1.10.150.300">
    <property type="entry name" value="TGS-like domain"/>
    <property type="match status" value="1"/>
</dbReference>
<evidence type="ECO:0000256" key="2">
    <source>
        <dbReference type="ARBA" id="ARBA00022723"/>
    </source>
</evidence>
<dbReference type="GO" id="GO:0005524">
    <property type="term" value="F:ATP binding"/>
    <property type="evidence" value="ECO:0007669"/>
    <property type="project" value="UniProtKB-UniRule"/>
</dbReference>
<dbReference type="SUPFAM" id="SSF52540">
    <property type="entry name" value="P-loop containing nucleoside triphosphate hydrolases"/>
    <property type="match status" value="1"/>
</dbReference>
<dbReference type="PROSITE" id="PS51710">
    <property type="entry name" value="G_OBG"/>
    <property type="match status" value="1"/>
</dbReference>
<evidence type="ECO:0000256" key="4">
    <source>
        <dbReference type="ARBA" id="ARBA00022840"/>
    </source>
</evidence>
<sequence>MSTNLQIGIVGLPNVGKSTLFNAITKAGAEAANFPFCTIEPNVGVVEVPDHRIYDLAGLFHPKKVTPAFTRFVDIAGLVAGASRGEGLGNQFLSHIRETDAIAHVVRCFENGDITHVEGSVDPVRDMEIINTELCLADLDSVEKKKNKVAKLASSGIKEAKLVLPVYEKVYAALSDGKPVRSLGLSDDEKEVLRELNLLTLKPVLYVLNTSEDDVSDPMSSPLVQKAAAQAEKEGAKWVPISAEIEQEVSELDPEEAKVFLADLGEKEPGLNRLIRAAYSLLGLINFFTVGEDECRSWTVREGTKAPKAAGKIHTDIERGFIRAEIVSYDDLMACGSYAAVREKGLLRVEGKDYIIQDGDVAYFRFNV</sequence>
<dbReference type="InterPro" id="IPR031167">
    <property type="entry name" value="G_OBG"/>
</dbReference>
<dbReference type="OrthoDB" id="9807318at2"/>
<dbReference type="InterPro" id="IPR012675">
    <property type="entry name" value="Beta-grasp_dom_sf"/>
</dbReference>
<evidence type="ECO:0000256" key="5">
    <source>
        <dbReference type="ARBA" id="ARBA00022842"/>
    </source>
</evidence>
<dbReference type="Pfam" id="PF01926">
    <property type="entry name" value="MMR_HSR1"/>
    <property type="match status" value="1"/>
</dbReference>
<evidence type="ECO:0000256" key="3">
    <source>
        <dbReference type="ARBA" id="ARBA00022741"/>
    </source>
</evidence>
<dbReference type="PANTHER" id="PTHR23305:SF18">
    <property type="entry name" value="OBG-TYPE G DOMAIN-CONTAINING PROTEIN"/>
    <property type="match status" value="1"/>
</dbReference>
<dbReference type="CDD" id="cd01900">
    <property type="entry name" value="YchF"/>
    <property type="match status" value="1"/>
</dbReference>
<comment type="function">
    <text evidence="6">ATPase that binds to both the 70S ribosome and the 50S ribosomal subunit in a nucleotide-independent manner.</text>
</comment>
<dbReference type="STRING" id="209880.SAMN02910343_00436"/>
<keyword evidence="10" id="KW-1185">Reference proteome</keyword>